<keyword evidence="3" id="KW-0732">Signal</keyword>
<evidence type="ECO:0000256" key="1">
    <source>
        <dbReference type="SAM" id="MobiDB-lite"/>
    </source>
</evidence>
<sequence length="568" mass="63682">MHFHCFFVTLLLIQIFLMNVELSELGTSDFSDIYSGISDHDEENYSTVSDFSSKSFVDSQNNTSTSTELAKEYSMKESGLKSPKPKTIEDVELENTSSVRPDDSEKKLQATSSQTDGTNNLEITSSQYFTDHVEVERFPGPNFTYNKPVTIAQAEEDYDMEYERLLDDIFDGNSENQLKANASKSVLGQRSAELLENLSELEGSELAAEYGKYKSPGFVAEALILEPQKKEIEMRNRKMTAAPSQQPREKYGNSYMQTSYLLTSDTQLDRSPFSETNSKNIKQLELQDENMGNITHAAVVNRKSVENSIYVLLPLVVELSEETSLLLNSYQRTEIVYTVTNNLNSVTQVSFTVKDEMRILLAIDKTSATLGPLETTTVKVAVMPRFDTGTDRIVFIATGSEQVRKEVIVDVNNNYSDDDDSPDLDYSYTSDCTGVLLTKCKEGTWTIKIKARDPDSGLMILKTLPKGIYVANGYTAGTREEVIGYYSDTCCNADLQIIAIDRANNRVIKHANAYRAPLSFWAITAIVLVTLIILVIIVGIGIFCFQKYRKSEGDSFDLPTYRGGRSRY</sequence>
<comment type="caution">
    <text evidence="4">The sequence shown here is derived from an EMBL/GenBank/DDBJ whole genome shotgun (WGS) entry which is preliminary data.</text>
</comment>
<feature type="region of interest" description="Disordered" evidence="1">
    <location>
        <begin position="53"/>
        <end position="120"/>
    </location>
</feature>
<evidence type="ECO:0000256" key="3">
    <source>
        <dbReference type="SAM" id="SignalP"/>
    </source>
</evidence>
<keyword evidence="2" id="KW-0472">Membrane</keyword>
<evidence type="ECO:0000256" key="2">
    <source>
        <dbReference type="SAM" id="Phobius"/>
    </source>
</evidence>
<dbReference type="Proteomes" id="UP001516400">
    <property type="component" value="Unassembled WGS sequence"/>
</dbReference>
<organism evidence="4 5">
    <name type="scientific">Cryptolaemus montrouzieri</name>
    <dbReference type="NCBI Taxonomy" id="559131"/>
    <lineage>
        <taxon>Eukaryota</taxon>
        <taxon>Metazoa</taxon>
        <taxon>Ecdysozoa</taxon>
        <taxon>Arthropoda</taxon>
        <taxon>Hexapoda</taxon>
        <taxon>Insecta</taxon>
        <taxon>Pterygota</taxon>
        <taxon>Neoptera</taxon>
        <taxon>Endopterygota</taxon>
        <taxon>Coleoptera</taxon>
        <taxon>Polyphaga</taxon>
        <taxon>Cucujiformia</taxon>
        <taxon>Coccinelloidea</taxon>
        <taxon>Coccinellidae</taxon>
        <taxon>Scymninae</taxon>
        <taxon>Scymnini</taxon>
        <taxon>Cryptolaemus</taxon>
    </lineage>
</organism>
<evidence type="ECO:0000313" key="4">
    <source>
        <dbReference type="EMBL" id="KAL3289615.1"/>
    </source>
</evidence>
<feature type="signal peptide" evidence="3">
    <location>
        <begin position="1"/>
        <end position="22"/>
    </location>
</feature>
<feature type="chain" id="PRO_5044753426" evidence="3">
    <location>
        <begin position="23"/>
        <end position="568"/>
    </location>
</feature>
<evidence type="ECO:0000313" key="5">
    <source>
        <dbReference type="Proteomes" id="UP001516400"/>
    </source>
</evidence>
<proteinExistence type="predicted"/>
<gene>
    <name evidence="4" type="ORF">HHI36_023027</name>
</gene>
<feature type="transmembrane region" description="Helical" evidence="2">
    <location>
        <begin position="518"/>
        <end position="545"/>
    </location>
</feature>
<feature type="compositionally biased region" description="Polar residues" evidence="1">
    <location>
        <begin position="109"/>
        <end position="120"/>
    </location>
</feature>
<name>A0ABD2PFW2_9CUCU</name>
<dbReference type="AlphaFoldDB" id="A0ABD2PFW2"/>
<feature type="compositionally biased region" description="Basic and acidic residues" evidence="1">
    <location>
        <begin position="69"/>
        <end position="79"/>
    </location>
</feature>
<reference evidence="4 5" key="1">
    <citation type="journal article" date="2021" name="BMC Biol.">
        <title>Horizontally acquired antibacterial genes associated with adaptive radiation of ladybird beetles.</title>
        <authorList>
            <person name="Li H.S."/>
            <person name="Tang X.F."/>
            <person name="Huang Y.H."/>
            <person name="Xu Z.Y."/>
            <person name="Chen M.L."/>
            <person name="Du X.Y."/>
            <person name="Qiu B.Y."/>
            <person name="Chen P.T."/>
            <person name="Zhang W."/>
            <person name="Slipinski A."/>
            <person name="Escalona H.E."/>
            <person name="Waterhouse R.M."/>
            <person name="Zwick A."/>
            <person name="Pang H."/>
        </authorList>
    </citation>
    <scope>NUCLEOTIDE SEQUENCE [LARGE SCALE GENOMIC DNA]</scope>
    <source>
        <strain evidence="4">SYSU2018</strain>
    </source>
</reference>
<keyword evidence="5" id="KW-1185">Reference proteome</keyword>
<keyword evidence="2" id="KW-0812">Transmembrane</keyword>
<dbReference type="EMBL" id="JABFTP020000186">
    <property type="protein sequence ID" value="KAL3289615.1"/>
    <property type="molecule type" value="Genomic_DNA"/>
</dbReference>
<protein>
    <submittedName>
        <fullName evidence="4">Uncharacterized protein</fullName>
    </submittedName>
</protein>
<keyword evidence="2" id="KW-1133">Transmembrane helix</keyword>
<accession>A0ABD2PFW2</accession>